<dbReference type="SUPFAM" id="SSF64268">
    <property type="entry name" value="PX domain"/>
    <property type="match status" value="1"/>
</dbReference>
<dbReference type="GO" id="GO:0035091">
    <property type="term" value="F:phosphatidylinositol binding"/>
    <property type="evidence" value="ECO:0007669"/>
    <property type="project" value="InterPro"/>
</dbReference>
<evidence type="ECO:0000313" key="4">
    <source>
        <dbReference type="Proteomes" id="UP001318040"/>
    </source>
</evidence>
<comment type="similarity">
    <text evidence="1">Belongs to the sorting nexin family.</text>
</comment>
<dbReference type="Pfam" id="PF00787">
    <property type="entry name" value="PX"/>
    <property type="match status" value="1"/>
</dbReference>
<feature type="domain" description="PX" evidence="3">
    <location>
        <begin position="16"/>
        <end position="149"/>
    </location>
</feature>
<keyword evidence="2" id="KW-0653">Protein transport</keyword>
<dbReference type="Gene3D" id="1.20.1270.60">
    <property type="entry name" value="Arfaptin homology (AH) domain/BAR domain"/>
    <property type="match status" value="1"/>
</dbReference>
<dbReference type="Proteomes" id="UP001318040">
    <property type="component" value="Chromosome 14"/>
</dbReference>
<dbReference type="CDD" id="cd06093">
    <property type="entry name" value="PX_domain"/>
    <property type="match status" value="1"/>
</dbReference>
<evidence type="ECO:0000313" key="5">
    <source>
        <dbReference type="RefSeq" id="XP_032809975.1"/>
    </source>
</evidence>
<keyword evidence="4" id="KW-1185">Reference proteome</keyword>
<sequence length="377" mass="41881">MMMESDGEDGDVGQDVAGLPRYSVTIGTASQDGGSTIYVIKSTALESGISQSVDREYEDFEWLHQSLHEQEGIAGLAGVVFPPLPPEAGTPITSAEAKMKKQLGELFTADEKKRECKALENYVLAVLSHPILGHNPALRSFLIQRDLTPRTKTRKGIFSKFSLAMEEMRKENHKDNDPIFQQERQVNTTLINESKAALEKLLELAVAEQRLALACGHLSTTLLSTISENDSYNEKLFCRTLVKLSDTMHIAKGGMEDLVTSDLWTLGLHLEHYVHHQEAEKEMLFRRTCRLIDVENASRALDKAKPAKKPAAEEVKKEAEKALEEITATARSEIDAYRSHRGAAGLDALSSFAKAQGKVAKDVLGTFQEELDRFRKL</sequence>
<evidence type="ECO:0000256" key="1">
    <source>
        <dbReference type="ARBA" id="ARBA00010883"/>
    </source>
</evidence>
<dbReference type="Pfam" id="PF09325">
    <property type="entry name" value="Vps5"/>
    <property type="match status" value="1"/>
</dbReference>
<dbReference type="PANTHER" id="PTHR45850:SF2">
    <property type="entry name" value="SORTING NEXIN-5-LIKE"/>
    <property type="match status" value="1"/>
</dbReference>
<dbReference type="PANTHER" id="PTHR45850">
    <property type="entry name" value="SORTING NEXIN FAMILY MEMBER"/>
    <property type="match status" value="1"/>
</dbReference>
<dbReference type="PROSITE" id="PS50195">
    <property type="entry name" value="PX"/>
    <property type="match status" value="1"/>
</dbReference>
<dbReference type="InterPro" id="IPR036871">
    <property type="entry name" value="PX_dom_sf"/>
</dbReference>
<dbReference type="InterPro" id="IPR027267">
    <property type="entry name" value="AH/BAR_dom_sf"/>
</dbReference>
<dbReference type="KEGG" id="pmrn:116942322"/>
<dbReference type="RefSeq" id="XP_032809975.1">
    <property type="nucleotide sequence ID" value="XM_032954084.1"/>
</dbReference>
<dbReference type="SMART" id="SM00312">
    <property type="entry name" value="PX"/>
    <property type="match status" value="1"/>
</dbReference>
<dbReference type="Gene3D" id="3.30.1520.10">
    <property type="entry name" value="Phox-like domain"/>
    <property type="match status" value="1"/>
</dbReference>
<dbReference type="AlphaFoldDB" id="A0AAJ7WU24"/>
<name>A0AAJ7WU24_PETMA</name>
<dbReference type="InterPro" id="IPR001683">
    <property type="entry name" value="PX_dom"/>
</dbReference>
<organism evidence="4 5">
    <name type="scientific">Petromyzon marinus</name>
    <name type="common">Sea lamprey</name>
    <dbReference type="NCBI Taxonomy" id="7757"/>
    <lineage>
        <taxon>Eukaryota</taxon>
        <taxon>Metazoa</taxon>
        <taxon>Chordata</taxon>
        <taxon>Craniata</taxon>
        <taxon>Vertebrata</taxon>
        <taxon>Cyclostomata</taxon>
        <taxon>Hyperoartia</taxon>
        <taxon>Petromyzontiformes</taxon>
        <taxon>Petromyzontidae</taxon>
        <taxon>Petromyzon</taxon>
    </lineage>
</organism>
<gene>
    <name evidence="5" type="primary">LOC116942322</name>
</gene>
<reference evidence="5" key="1">
    <citation type="submission" date="2025-08" db="UniProtKB">
        <authorList>
            <consortium name="RefSeq"/>
        </authorList>
    </citation>
    <scope>IDENTIFICATION</scope>
    <source>
        <tissue evidence="5">Sperm</tissue>
    </source>
</reference>
<evidence type="ECO:0000259" key="3">
    <source>
        <dbReference type="PROSITE" id="PS50195"/>
    </source>
</evidence>
<dbReference type="InterPro" id="IPR015404">
    <property type="entry name" value="Vps5_C"/>
</dbReference>
<dbReference type="GO" id="GO:0015031">
    <property type="term" value="P:protein transport"/>
    <property type="evidence" value="ECO:0007669"/>
    <property type="project" value="UniProtKB-KW"/>
</dbReference>
<keyword evidence="2" id="KW-0813">Transport</keyword>
<protein>
    <submittedName>
        <fullName evidence="5">Sorting nexin-5-like</fullName>
    </submittedName>
</protein>
<evidence type="ECO:0000256" key="2">
    <source>
        <dbReference type="ARBA" id="ARBA00022927"/>
    </source>
</evidence>
<proteinExistence type="inferred from homology"/>
<accession>A0AAJ7WU24</accession>